<feature type="domain" description="Reverse transcriptase zinc-binding" evidence="1">
    <location>
        <begin position="57"/>
        <end position="145"/>
    </location>
</feature>
<name>A0A2Z6N3C1_TRISU</name>
<dbReference type="Proteomes" id="UP000242715">
    <property type="component" value="Unassembled WGS sequence"/>
</dbReference>
<accession>A0A2Z6N3C1</accession>
<keyword evidence="3" id="KW-1185">Reference proteome</keyword>
<sequence>MFALGWEVGGEAWEWRRQLWAWEEELVRECQDLLHTFSLQAHLSDSWQWQPDLANGYLVRSAYQILTSQESAPLPAAAYLIWHKQVPLKISIMAWRLLRDRLPTKANLAERGIITPAAHLCVSGCGGIESAQHLFLSCSTFGSLWSSVRSWIGFSAADPQSLSDHFLQFTFSLGGTMIRRSFMQLIWLATISSLASNYHSWWTSPCSCLGID</sequence>
<dbReference type="PANTHER" id="PTHR36617">
    <property type="entry name" value="PROTEIN, PUTATIVE-RELATED"/>
    <property type="match status" value="1"/>
</dbReference>
<dbReference type="PANTHER" id="PTHR36617:SF5">
    <property type="entry name" value="OS05G0421675 PROTEIN"/>
    <property type="match status" value="1"/>
</dbReference>
<reference evidence="3" key="1">
    <citation type="journal article" date="2017" name="Front. Plant Sci.">
        <title>Climate Clever Clovers: New Paradigm to Reduce the Environmental Footprint of Ruminants by Breeding Low Methanogenic Forages Utilizing Haplotype Variation.</title>
        <authorList>
            <person name="Kaur P."/>
            <person name="Appels R."/>
            <person name="Bayer P.E."/>
            <person name="Keeble-Gagnere G."/>
            <person name="Wang J."/>
            <person name="Hirakawa H."/>
            <person name="Shirasawa K."/>
            <person name="Vercoe P."/>
            <person name="Stefanova K."/>
            <person name="Durmic Z."/>
            <person name="Nichols P."/>
            <person name="Revell C."/>
            <person name="Isobe S.N."/>
            <person name="Edwards D."/>
            <person name="Erskine W."/>
        </authorList>
    </citation>
    <scope>NUCLEOTIDE SEQUENCE [LARGE SCALE GENOMIC DNA]</scope>
    <source>
        <strain evidence="3">cv. Daliak</strain>
    </source>
</reference>
<evidence type="ECO:0000259" key="1">
    <source>
        <dbReference type="Pfam" id="PF13966"/>
    </source>
</evidence>
<gene>
    <name evidence="2" type="ORF">TSUD_164300</name>
</gene>
<dbReference type="OrthoDB" id="1681958at2759"/>
<organism evidence="2 3">
    <name type="scientific">Trifolium subterraneum</name>
    <name type="common">Subterranean clover</name>
    <dbReference type="NCBI Taxonomy" id="3900"/>
    <lineage>
        <taxon>Eukaryota</taxon>
        <taxon>Viridiplantae</taxon>
        <taxon>Streptophyta</taxon>
        <taxon>Embryophyta</taxon>
        <taxon>Tracheophyta</taxon>
        <taxon>Spermatophyta</taxon>
        <taxon>Magnoliopsida</taxon>
        <taxon>eudicotyledons</taxon>
        <taxon>Gunneridae</taxon>
        <taxon>Pentapetalae</taxon>
        <taxon>rosids</taxon>
        <taxon>fabids</taxon>
        <taxon>Fabales</taxon>
        <taxon>Fabaceae</taxon>
        <taxon>Papilionoideae</taxon>
        <taxon>50 kb inversion clade</taxon>
        <taxon>NPAAA clade</taxon>
        <taxon>Hologalegina</taxon>
        <taxon>IRL clade</taxon>
        <taxon>Trifolieae</taxon>
        <taxon>Trifolium</taxon>
    </lineage>
</organism>
<dbReference type="AlphaFoldDB" id="A0A2Z6N3C1"/>
<protein>
    <recommendedName>
        <fullName evidence="1">Reverse transcriptase zinc-binding domain-containing protein</fullName>
    </recommendedName>
</protein>
<dbReference type="Pfam" id="PF13966">
    <property type="entry name" value="zf-RVT"/>
    <property type="match status" value="1"/>
</dbReference>
<evidence type="ECO:0000313" key="2">
    <source>
        <dbReference type="EMBL" id="GAU25889.1"/>
    </source>
</evidence>
<evidence type="ECO:0000313" key="3">
    <source>
        <dbReference type="Proteomes" id="UP000242715"/>
    </source>
</evidence>
<proteinExistence type="predicted"/>
<dbReference type="EMBL" id="DF973323">
    <property type="protein sequence ID" value="GAU25889.1"/>
    <property type="molecule type" value="Genomic_DNA"/>
</dbReference>
<dbReference type="InterPro" id="IPR026960">
    <property type="entry name" value="RVT-Znf"/>
</dbReference>